<dbReference type="Gene3D" id="3.90.1750.20">
    <property type="entry name" value="Putative Large Serine Recombinase, Chain B, Domain 2"/>
    <property type="match status" value="1"/>
</dbReference>
<dbReference type="InterPro" id="IPR050639">
    <property type="entry name" value="SSR_resolvase"/>
</dbReference>
<dbReference type="OrthoDB" id="3372479at2"/>
<name>A0A4Q8BHC9_9ACTN</name>
<proteinExistence type="predicted"/>
<protein>
    <submittedName>
        <fullName evidence="2">Recombinase</fullName>
    </submittedName>
</protein>
<dbReference type="InterPro" id="IPR038109">
    <property type="entry name" value="DNA_bind_recomb_sf"/>
</dbReference>
<dbReference type="GO" id="GO:0003677">
    <property type="term" value="F:DNA binding"/>
    <property type="evidence" value="ECO:0007669"/>
    <property type="project" value="InterPro"/>
</dbReference>
<feature type="domain" description="Recombinase" evidence="1">
    <location>
        <begin position="39"/>
        <end position="162"/>
    </location>
</feature>
<dbReference type="PANTHER" id="PTHR30461:SF23">
    <property type="entry name" value="DNA RECOMBINASE-RELATED"/>
    <property type="match status" value="1"/>
</dbReference>
<organism evidence="2 3">
    <name type="scientific">Micromonospora kangleipakensis</name>
    <dbReference type="NCBI Taxonomy" id="1077942"/>
    <lineage>
        <taxon>Bacteria</taxon>
        <taxon>Bacillati</taxon>
        <taxon>Actinomycetota</taxon>
        <taxon>Actinomycetes</taxon>
        <taxon>Micromonosporales</taxon>
        <taxon>Micromonosporaceae</taxon>
        <taxon>Micromonospora</taxon>
    </lineage>
</organism>
<dbReference type="InterPro" id="IPR011109">
    <property type="entry name" value="DNA_bind_recombinase_dom"/>
</dbReference>
<dbReference type="GO" id="GO:0000150">
    <property type="term" value="F:DNA strand exchange activity"/>
    <property type="evidence" value="ECO:0007669"/>
    <property type="project" value="InterPro"/>
</dbReference>
<keyword evidence="3" id="KW-1185">Reference proteome</keyword>
<evidence type="ECO:0000313" key="3">
    <source>
        <dbReference type="Proteomes" id="UP000294114"/>
    </source>
</evidence>
<dbReference type="EMBL" id="SHLD01000001">
    <property type="protein sequence ID" value="RZU76865.1"/>
    <property type="molecule type" value="Genomic_DNA"/>
</dbReference>
<dbReference type="PANTHER" id="PTHR30461">
    <property type="entry name" value="DNA-INVERTASE FROM LAMBDOID PROPHAGE"/>
    <property type="match status" value="1"/>
</dbReference>
<gene>
    <name evidence="2" type="ORF">EV384_5567</name>
</gene>
<accession>A0A4Q8BHC9</accession>
<reference evidence="2 3" key="1">
    <citation type="submission" date="2019-02" db="EMBL/GenBank/DDBJ databases">
        <title>Sequencing the genomes of 1000 actinobacteria strains.</title>
        <authorList>
            <person name="Klenk H.-P."/>
        </authorList>
    </citation>
    <scope>NUCLEOTIDE SEQUENCE [LARGE SCALE GENOMIC DNA]</scope>
    <source>
        <strain evidence="2 3">DSM 45612</strain>
    </source>
</reference>
<dbReference type="Proteomes" id="UP000294114">
    <property type="component" value="Unassembled WGS sequence"/>
</dbReference>
<evidence type="ECO:0000259" key="1">
    <source>
        <dbReference type="PROSITE" id="PS51737"/>
    </source>
</evidence>
<dbReference type="AlphaFoldDB" id="A0A4Q8BHC9"/>
<dbReference type="Pfam" id="PF07508">
    <property type="entry name" value="Recombinase"/>
    <property type="match status" value="1"/>
</dbReference>
<sequence>MSVFGGMSKGERNRVKVRVRTAMASQTLLEGRYLGGRPPYGYMLKDLGPHPNPAKAADGKRLRGLTPDPQTSPVVRRIFAMYLGGYGMFAIAEALTRDDIPCPSAYDRTRNRHRGGLAWPKSAVRVILTNPRYTGRQTWNKQRTGKVLLDVNDVALGHATKP</sequence>
<dbReference type="RefSeq" id="WP_130337805.1">
    <property type="nucleotide sequence ID" value="NZ_SHLD01000001.1"/>
</dbReference>
<evidence type="ECO:0000313" key="2">
    <source>
        <dbReference type="EMBL" id="RZU76865.1"/>
    </source>
</evidence>
<comment type="caution">
    <text evidence="2">The sequence shown here is derived from an EMBL/GenBank/DDBJ whole genome shotgun (WGS) entry which is preliminary data.</text>
</comment>
<dbReference type="PROSITE" id="PS51737">
    <property type="entry name" value="RECOMBINASE_DNA_BIND"/>
    <property type="match status" value="1"/>
</dbReference>